<evidence type="ECO:0000313" key="12">
    <source>
        <dbReference type="Proteomes" id="UP000319342"/>
    </source>
</evidence>
<evidence type="ECO:0000256" key="8">
    <source>
        <dbReference type="ARBA" id="ARBA00023012"/>
    </source>
</evidence>
<dbReference type="Proteomes" id="UP000319342">
    <property type="component" value="Chromosome"/>
</dbReference>
<evidence type="ECO:0000256" key="3">
    <source>
        <dbReference type="ARBA" id="ARBA00022553"/>
    </source>
</evidence>
<evidence type="ECO:0000256" key="5">
    <source>
        <dbReference type="ARBA" id="ARBA00022741"/>
    </source>
</evidence>
<dbReference type="PANTHER" id="PTHR43065">
    <property type="entry name" value="SENSOR HISTIDINE KINASE"/>
    <property type="match status" value="1"/>
</dbReference>
<keyword evidence="12" id="KW-1185">Reference proteome</keyword>
<dbReference type="SMART" id="SM00387">
    <property type="entry name" value="HATPase_c"/>
    <property type="match status" value="1"/>
</dbReference>
<feature type="region of interest" description="Disordered" evidence="9">
    <location>
        <begin position="1"/>
        <end position="22"/>
    </location>
</feature>
<dbReference type="Pfam" id="PF02518">
    <property type="entry name" value="HATPase_c"/>
    <property type="match status" value="1"/>
</dbReference>
<dbReference type="InterPro" id="IPR005467">
    <property type="entry name" value="His_kinase_dom"/>
</dbReference>
<evidence type="ECO:0000256" key="4">
    <source>
        <dbReference type="ARBA" id="ARBA00022679"/>
    </source>
</evidence>
<name>A0A518CZX3_9BACT</name>
<keyword evidence="7" id="KW-0067">ATP-binding</keyword>
<proteinExistence type="predicted"/>
<dbReference type="SUPFAM" id="SSF55874">
    <property type="entry name" value="ATPase domain of HSP90 chaperone/DNA topoisomerase II/histidine kinase"/>
    <property type="match status" value="1"/>
</dbReference>
<comment type="catalytic activity">
    <reaction evidence="1">
        <text>ATP + protein L-histidine = ADP + protein N-phospho-L-histidine.</text>
        <dbReference type="EC" id="2.7.13.3"/>
    </reaction>
</comment>
<evidence type="ECO:0000256" key="9">
    <source>
        <dbReference type="SAM" id="MobiDB-lite"/>
    </source>
</evidence>
<dbReference type="GO" id="GO:0000155">
    <property type="term" value="F:phosphorelay sensor kinase activity"/>
    <property type="evidence" value="ECO:0007669"/>
    <property type="project" value="InterPro"/>
</dbReference>
<dbReference type="InterPro" id="IPR003594">
    <property type="entry name" value="HATPase_dom"/>
</dbReference>
<dbReference type="EMBL" id="CP036290">
    <property type="protein sequence ID" value="QDU84767.1"/>
    <property type="molecule type" value="Genomic_DNA"/>
</dbReference>
<evidence type="ECO:0000256" key="6">
    <source>
        <dbReference type="ARBA" id="ARBA00022777"/>
    </source>
</evidence>
<organism evidence="11 12">
    <name type="scientific">Rohdeia mirabilis</name>
    <dbReference type="NCBI Taxonomy" id="2528008"/>
    <lineage>
        <taxon>Bacteria</taxon>
        <taxon>Pseudomonadati</taxon>
        <taxon>Planctomycetota</taxon>
        <taxon>Planctomycetia</taxon>
        <taxon>Planctomycetia incertae sedis</taxon>
        <taxon>Rohdeia</taxon>
    </lineage>
</organism>
<reference evidence="11 12" key="1">
    <citation type="submission" date="2019-02" db="EMBL/GenBank/DDBJ databases">
        <title>Deep-cultivation of Planctomycetes and their phenomic and genomic characterization uncovers novel biology.</title>
        <authorList>
            <person name="Wiegand S."/>
            <person name="Jogler M."/>
            <person name="Boedeker C."/>
            <person name="Pinto D."/>
            <person name="Vollmers J."/>
            <person name="Rivas-Marin E."/>
            <person name="Kohn T."/>
            <person name="Peeters S.H."/>
            <person name="Heuer A."/>
            <person name="Rast P."/>
            <person name="Oberbeckmann S."/>
            <person name="Bunk B."/>
            <person name="Jeske O."/>
            <person name="Meyerdierks A."/>
            <person name="Storesund J.E."/>
            <person name="Kallscheuer N."/>
            <person name="Luecker S."/>
            <person name="Lage O.M."/>
            <person name="Pohl T."/>
            <person name="Merkel B.J."/>
            <person name="Hornburger P."/>
            <person name="Mueller R.-W."/>
            <person name="Bruemmer F."/>
            <person name="Labrenz M."/>
            <person name="Spormann A.M."/>
            <person name="Op den Camp H."/>
            <person name="Overmann J."/>
            <person name="Amann R."/>
            <person name="Jetten M.S.M."/>
            <person name="Mascher T."/>
            <person name="Medema M.H."/>
            <person name="Devos D.P."/>
            <person name="Kaster A.-K."/>
            <person name="Ovreas L."/>
            <person name="Rohde M."/>
            <person name="Galperin M.Y."/>
            <person name="Jogler C."/>
        </authorList>
    </citation>
    <scope>NUCLEOTIDE SEQUENCE [LARGE SCALE GENOMIC DNA]</scope>
    <source>
        <strain evidence="11 12">Pla163</strain>
    </source>
</reference>
<evidence type="ECO:0000259" key="10">
    <source>
        <dbReference type="PROSITE" id="PS50109"/>
    </source>
</evidence>
<dbReference type="PRINTS" id="PR00344">
    <property type="entry name" value="BCTRLSENSOR"/>
</dbReference>
<dbReference type="Pfam" id="PF00512">
    <property type="entry name" value="HisKA"/>
    <property type="match status" value="1"/>
</dbReference>
<dbReference type="OrthoDB" id="9815750at2"/>
<accession>A0A518CZX3</accession>
<dbReference type="InterPro" id="IPR004358">
    <property type="entry name" value="Sig_transdc_His_kin-like_C"/>
</dbReference>
<evidence type="ECO:0000256" key="7">
    <source>
        <dbReference type="ARBA" id="ARBA00022840"/>
    </source>
</evidence>
<evidence type="ECO:0000256" key="1">
    <source>
        <dbReference type="ARBA" id="ARBA00000085"/>
    </source>
</evidence>
<dbReference type="PANTHER" id="PTHR43065:SF10">
    <property type="entry name" value="PEROXIDE STRESS-ACTIVATED HISTIDINE KINASE MAK3"/>
    <property type="match status" value="1"/>
</dbReference>
<keyword evidence="6 11" id="KW-0418">Kinase</keyword>
<evidence type="ECO:0000313" key="11">
    <source>
        <dbReference type="EMBL" id="QDU84767.1"/>
    </source>
</evidence>
<gene>
    <name evidence="11" type="primary">kinE_1</name>
    <name evidence="11" type="ORF">Pla163_18810</name>
</gene>
<protein>
    <recommendedName>
        <fullName evidence="2">histidine kinase</fullName>
        <ecNumber evidence="2">2.7.13.3</ecNumber>
    </recommendedName>
</protein>
<keyword evidence="8" id="KW-0902">Two-component regulatory system</keyword>
<keyword evidence="4 11" id="KW-0808">Transferase</keyword>
<dbReference type="EC" id="2.7.13.3" evidence="2"/>
<dbReference type="InterPro" id="IPR036097">
    <property type="entry name" value="HisK_dim/P_sf"/>
</dbReference>
<dbReference type="AlphaFoldDB" id="A0A518CZX3"/>
<evidence type="ECO:0000256" key="2">
    <source>
        <dbReference type="ARBA" id="ARBA00012438"/>
    </source>
</evidence>
<dbReference type="SUPFAM" id="SSF47384">
    <property type="entry name" value="Homodimeric domain of signal transducing histidine kinase"/>
    <property type="match status" value="1"/>
</dbReference>
<dbReference type="SMART" id="SM00388">
    <property type="entry name" value="HisKA"/>
    <property type="match status" value="1"/>
</dbReference>
<dbReference type="CDD" id="cd00082">
    <property type="entry name" value="HisKA"/>
    <property type="match status" value="1"/>
</dbReference>
<feature type="domain" description="Histidine kinase" evidence="10">
    <location>
        <begin position="35"/>
        <end position="254"/>
    </location>
</feature>
<dbReference type="Gene3D" id="3.30.565.10">
    <property type="entry name" value="Histidine kinase-like ATPase, C-terminal domain"/>
    <property type="match status" value="1"/>
</dbReference>
<sequence length="272" mass="29462">MVTASENDERSGAERPPEPDPERERLKFLARLAGGLAHEIKNPLSTMSINLTLLEEDLDRAAATGGAPAGPREARISKRVTTLKREVERLEGIVREFLAFARRSEVNRSPLDLGHLVQDTADFVEPENDSAGIRQHVDIEPGLPLVLVDAGQIRQALMNLFVNAREAMPDGGELLVRVQRVGKDAIVSVTDTGVGMSPEQMERCFDVYWSNKKGGTGLGLATTRHIVEDHGGRMRVVSEPGRGTSFDFTLPLAVELTRGAESSSSASSTGQA</sequence>
<dbReference type="InterPro" id="IPR003661">
    <property type="entry name" value="HisK_dim/P_dom"/>
</dbReference>
<feature type="compositionally biased region" description="Basic and acidic residues" evidence="9">
    <location>
        <begin position="7"/>
        <end position="22"/>
    </location>
</feature>
<dbReference type="PROSITE" id="PS50109">
    <property type="entry name" value="HIS_KIN"/>
    <property type="match status" value="1"/>
</dbReference>
<dbReference type="Gene3D" id="1.10.287.130">
    <property type="match status" value="1"/>
</dbReference>
<dbReference type="InterPro" id="IPR036890">
    <property type="entry name" value="HATPase_C_sf"/>
</dbReference>
<dbReference type="RefSeq" id="WP_145186901.1">
    <property type="nucleotide sequence ID" value="NZ_CP036290.1"/>
</dbReference>
<keyword evidence="5" id="KW-0547">Nucleotide-binding</keyword>
<dbReference type="GO" id="GO:0005524">
    <property type="term" value="F:ATP binding"/>
    <property type="evidence" value="ECO:0007669"/>
    <property type="project" value="UniProtKB-KW"/>
</dbReference>
<keyword evidence="3" id="KW-0597">Phosphoprotein</keyword>